<dbReference type="Gene3D" id="3.10.620.30">
    <property type="match status" value="1"/>
</dbReference>
<dbReference type="Proteomes" id="UP001597512">
    <property type="component" value="Unassembled WGS sequence"/>
</dbReference>
<organism evidence="2 3">
    <name type="scientific">Spirosoma flavum</name>
    <dbReference type="NCBI Taxonomy" id="2048557"/>
    <lineage>
        <taxon>Bacteria</taxon>
        <taxon>Pseudomonadati</taxon>
        <taxon>Bacteroidota</taxon>
        <taxon>Cytophagia</taxon>
        <taxon>Cytophagales</taxon>
        <taxon>Cytophagaceae</taxon>
        <taxon>Spirosoma</taxon>
    </lineage>
</organism>
<evidence type="ECO:0000259" key="1">
    <source>
        <dbReference type="Pfam" id="PF01841"/>
    </source>
</evidence>
<reference evidence="3" key="1">
    <citation type="journal article" date="2019" name="Int. J. Syst. Evol. Microbiol.">
        <title>The Global Catalogue of Microorganisms (GCM) 10K type strain sequencing project: providing services to taxonomists for standard genome sequencing and annotation.</title>
        <authorList>
            <consortium name="The Broad Institute Genomics Platform"/>
            <consortium name="The Broad Institute Genome Sequencing Center for Infectious Disease"/>
            <person name="Wu L."/>
            <person name="Ma J."/>
        </authorList>
    </citation>
    <scope>NUCLEOTIDE SEQUENCE [LARGE SCALE GENOMIC DNA]</scope>
    <source>
        <strain evidence="3">KCTC 52490</strain>
    </source>
</reference>
<evidence type="ECO:0000313" key="2">
    <source>
        <dbReference type="EMBL" id="MFD2936876.1"/>
    </source>
</evidence>
<accession>A0ABW6AMW8</accession>
<proteinExistence type="predicted"/>
<dbReference type="InterPro" id="IPR002931">
    <property type="entry name" value="Transglutaminase-like"/>
</dbReference>
<dbReference type="EMBL" id="JBHUOM010000023">
    <property type="protein sequence ID" value="MFD2936876.1"/>
    <property type="molecule type" value="Genomic_DNA"/>
</dbReference>
<dbReference type="Pfam" id="PF01841">
    <property type="entry name" value="Transglut_core"/>
    <property type="match status" value="1"/>
</dbReference>
<keyword evidence="3" id="KW-1185">Reference proteome</keyword>
<feature type="domain" description="Transglutaminase-like" evidence="1">
    <location>
        <begin position="315"/>
        <end position="396"/>
    </location>
</feature>
<dbReference type="Gene3D" id="2.60.40.3140">
    <property type="match status" value="1"/>
</dbReference>
<protein>
    <submittedName>
        <fullName evidence="2">Transglutaminase domain-containing protein</fullName>
    </submittedName>
</protein>
<dbReference type="RefSeq" id="WP_381506092.1">
    <property type="nucleotide sequence ID" value="NZ_JBHUOM010000023.1"/>
</dbReference>
<name>A0ABW6AMW8_9BACT</name>
<comment type="caution">
    <text evidence="2">The sequence shown here is derived from an EMBL/GenBank/DDBJ whole genome shotgun (WGS) entry which is preliminary data.</text>
</comment>
<evidence type="ECO:0000313" key="3">
    <source>
        <dbReference type="Proteomes" id="UP001597512"/>
    </source>
</evidence>
<dbReference type="Gene3D" id="2.60.120.1130">
    <property type="match status" value="1"/>
</dbReference>
<sequence>MHLVQFCQRVAALIIVCFLIRVPTSFAQKLVDLAPVIKFGKITPDQFTNSTTDSTAEAVVLYDYGEVTFDNDPNDLWLVCQYRVRIQIRKKSAYDRATIQLMTRRGKMGQHEYVTDFDGYTYNLVNGNIAINRLAKTGHFTEKASDEAWFEKYTLPNVREGSIIDYQYTVRTPFGVSSNPRTWRFQQNIPVNWSEYRITIPDYFFYKMMLSGYLTMTVNDRTSTTVDLLPGQASVHATGYRFAMKGVPAFREEAYMTTADDYLAKIDFELASYQVPGATGLISKNFSVGWEAMDKTLLDDIDFGGQIKRAGFLRETAKSLLTQQTDTLGRVTAAYDFIRRTIKWNDEDGLWSLDGIKKVFDNKKGNAADINLMLIALLREMAIDANPVILSTRAHGRINEDYALLRKFNYVIAQVSVGGKDLLLDATDPYLAPGMLPVHCLNGTGRLVHPTTPRFISLLPAERDVEVHTGTFTLADDGEVAGTLVHSHGGYSAWSTRKQFTIDGKVKYLESLQQKHPVWQIEKADFLGTDLKATSFNINYTIAIPEACSKAGDRLYFKPMLTEAHTDNPFKESERLYPVDFGVLIDETFTATYTLPTGFRVEEMPKPTSIQLPENGGRFLYDVSVNATNQLRVVSRILLRRPMYFASEYGPLRELFSRIVAKHAEQVVLKREVSEKK</sequence>
<gene>
    <name evidence="2" type="ORF">ACFS25_24050</name>
</gene>